<feature type="compositionally biased region" description="Polar residues" evidence="1">
    <location>
        <begin position="74"/>
        <end position="88"/>
    </location>
</feature>
<proteinExistence type="predicted"/>
<evidence type="ECO:0000256" key="1">
    <source>
        <dbReference type="SAM" id="MobiDB-lite"/>
    </source>
</evidence>
<comment type="caution">
    <text evidence="2">The sequence shown here is derived from an EMBL/GenBank/DDBJ whole genome shotgun (WGS) entry which is preliminary data.</text>
</comment>
<dbReference type="STRING" id="1325735.A0A428S8D2"/>
<feature type="compositionally biased region" description="Low complexity" evidence="1">
    <location>
        <begin position="111"/>
        <end position="125"/>
    </location>
</feature>
<evidence type="ECO:0000313" key="3">
    <source>
        <dbReference type="Proteomes" id="UP000287144"/>
    </source>
</evidence>
<sequence length="172" mass="18349">MTSYFGHIDIQNFSDEEVRSMIPDPSAGDLTYHYAQAWSSPLPTHQQENGAIEFQDIYANSSGSSSFGSPQYAYGSSPSPYTNNSTDQASTIGLDIHANGLAGSQAGMDYGMQSNGGESGQSGNSSDEEMAGYERCCNKWHKKGRDLKAVGTTVQSTITGSHASPTRLAEKS</sequence>
<keyword evidence="3" id="KW-1185">Reference proteome</keyword>
<feature type="region of interest" description="Disordered" evidence="1">
    <location>
        <begin position="68"/>
        <end position="88"/>
    </location>
</feature>
<dbReference type="AlphaFoldDB" id="A0A428S8D2"/>
<protein>
    <submittedName>
        <fullName evidence="2">Uncharacterized protein</fullName>
    </submittedName>
</protein>
<reference evidence="2 3" key="1">
    <citation type="submission" date="2017-06" db="EMBL/GenBank/DDBJ databases">
        <title>Comparative genomic analysis of Ambrosia Fusariam Clade fungi.</title>
        <authorList>
            <person name="Stajich J.E."/>
            <person name="Carrillo J."/>
            <person name="Kijimoto T."/>
            <person name="Eskalen A."/>
            <person name="O'Donnell K."/>
            <person name="Kasson M."/>
        </authorList>
    </citation>
    <scope>NUCLEOTIDE SEQUENCE [LARGE SCALE GENOMIC DNA]</scope>
    <source>
        <strain evidence="2 3">NRRL62579</strain>
    </source>
</reference>
<evidence type="ECO:0000313" key="2">
    <source>
        <dbReference type="EMBL" id="RSL85933.1"/>
    </source>
</evidence>
<feature type="region of interest" description="Disordered" evidence="1">
    <location>
        <begin position="110"/>
        <end position="131"/>
    </location>
</feature>
<gene>
    <name evidence="2" type="ORF">CEP52_015970</name>
</gene>
<dbReference type="Proteomes" id="UP000287144">
    <property type="component" value="Unassembled WGS sequence"/>
</dbReference>
<name>A0A428S8D2_9HYPO</name>
<accession>A0A428S8D2</accession>
<organism evidence="2 3">
    <name type="scientific">Fusarium oligoseptatum</name>
    <dbReference type="NCBI Taxonomy" id="2604345"/>
    <lineage>
        <taxon>Eukaryota</taxon>
        <taxon>Fungi</taxon>
        <taxon>Dikarya</taxon>
        <taxon>Ascomycota</taxon>
        <taxon>Pezizomycotina</taxon>
        <taxon>Sordariomycetes</taxon>
        <taxon>Hypocreomycetidae</taxon>
        <taxon>Hypocreales</taxon>
        <taxon>Nectriaceae</taxon>
        <taxon>Fusarium</taxon>
        <taxon>Fusarium solani species complex</taxon>
    </lineage>
</organism>
<dbReference type="EMBL" id="NKCK01000308">
    <property type="protein sequence ID" value="RSL85933.1"/>
    <property type="molecule type" value="Genomic_DNA"/>
</dbReference>